<dbReference type="Proteomes" id="UP000007360">
    <property type="component" value="Unassembled WGS sequence"/>
</dbReference>
<dbReference type="GO" id="GO:0032259">
    <property type="term" value="P:methylation"/>
    <property type="evidence" value="ECO:0007669"/>
    <property type="project" value="UniProtKB-KW"/>
</dbReference>
<dbReference type="CDD" id="cd02440">
    <property type="entry name" value="AdoMet_MTases"/>
    <property type="match status" value="1"/>
</dbReference>
<comment type="caution">
    <text evidence="5">The sequence shown here is derived from an EMBL/GenBank/DDBJ whole genome shotgun (WGS) entry which is preliminary data.</text>
</comment>
<dbReference type="PANTHER" id="PTHR45875">
    <property type="entry name" value="METHYLTRANSFERASE N6AMT1"/>
    <property type="match status" value="1"/>
</dbReference>
<keyword evidence="6" id="KW-1185">Reference proteome</keyword>
<keyword evidence="3" id="KW-0949">S-adenosyl-L-methionine</keyword>
<evidence type="ECO:0000256" key="3">
    <source>
        <dbReference type="ARBA" id="ARBA00022691"/>
    </source>
</evidence>
<name>K2R2R0_METFP</name>
<accession>K2R2R0</accession>
<proteinExistence type="predicted"/>
<dbReference type="OrthoDB" id="27149at2157"/>
<evidence type="ECO:0000259" key="4">
    <source>
        <dbReference type="Pfam" id="PF05175"/>
    </source>
</evidence>
<dbReference type="InterPro" id="IPR052190">
    <property type="entry name" value="Euk-Arch_PrmC-MTase"/>
</dbReference>
<sequence length="198" mass="22378">MLDYNGIHYKTHPEVYEPAEDTFLLAENLQVERKHRVLEIGTGTGIVTITVSRQCRTVVATDINPHAIKCATHNIINNKAYNVEIKEGDLFEPVSDEKFDLILFNTPYLPTSEEERVDDELEAAWDGGVDGRKVIDRFLDELIDHLNPEGTVQLVQSSLSDNDKTLKKLNDIGMDASITAREKHFFEEVVVITGKLKI</sequence>
<dbReference type="Pfam" id="PF05175">
    <property type="entry name" value="MTS"/>
    <property type="match status" value="1"/>
</dbReference>
<gene>
    <name evidence="5" type="ORF">A994_00965</name>
</gene>
<dbReference type="NCBIfam" id="TIGR00537">
    <property type="entry name" value="hemK_rel_arch"/>
    <property type="match status" value="1"/>
</dbReference>
<evidence type="ECO:0000256" key="2">
    <source>
        <dbReference type="ARBA" id="ARBA00022679"/>
    </source>
</evidence>
<feature type="domain" description="Methyltransferase small" evidence="4">
    <location>
        <begin position="22"/>
        <end position="110"/>
    </location>
</feature>
<organism evidence="5 6">
    <name type="scientific">Methanobacterium formicicum (strain DSM 3637 / PP1)</name>
    <dbReference type="NCBI Taxonomy" id="1204725"/>
    <lineage>
        <taxon>Archaea</taxon>
        <taxon>Methanobacteriati</taxon>
        <taxon>Methanobacteriota</taxon>
        <taxon>Methanomada group</taxon>
        <taxon>Methanobacteria</taxon>
        <taxon>Methanobacteriales</taxon>
        <taxon>Methanobacteriaceae</taxon>
        <taxon>Methanobacterium</taxon>
    </lineage>
</organism>
<dbReference type="GO" id="GO:0035657">
    <property type="term" value="C:eRF1 methyltransferase complex"/>
    <property type="evidence" value="ECO:0007669"/>
    <property type="project" value="TreeGrafter"/>
</dbReference>
<dbReference type="InterPro" id="IPR004557">
    <property type="entry name" value="PrmC-related"/>
</dbReference>
<dbReference type="GO" id="GO:0008757">
    <property type="term" value="F:S-adenosylmethionine-dependent methyltransferase activity"/>
    <property type="evidence" value="ECO:0007669"/>
    <property type="project" value="TreeGrafter"/>
</dbReference>
<dbReference type="EMBL" id="AMPO01000001">
    <property type="protein sequence ID" value="EKF86813.1"/>
    <property type="molecule type" value="Genomic_DNA"/>
</dbReference>
<dbReference type="InterPro" id="IPR029063">
    <property type="entry name" value="SAM-dependent_MTases_sf"/>
</dbReference>
<evidence type="ECO:0000313" key="6">
    <source>
        <dbReference type="Proteomes" id="UP000007360"/>
    </source>
</evidence>
<evidence type="ECO:0000313" key="5">
    <source>
        <dbReference type="EMBL" id="EKF86813.1"/>
    </source>
</evidence>
<dbReference type="Gene3D" id="3.40.50.150">
    <property type="entry name" value="Vaccinia Virus protein VP39"/>
    <property type="match status" value="1"/>
</dbReference>
<dbReference type="RefSeq" id="WP_004029381.1">
    <property type="nucleotide sequence ID" value="NZ_AMPO01000001.1"/>
</dbReference>
<dbReference type="GO" id="GO:0008276">
    <property type="term" value="F:protein methyltransferase activity"/>
    <property type="evidence" value="ECO:0007669"/>
    <property type="project" value="TreeGrafter"/>
</dbReference>
<evidence type="ECO:0000256" key="1">
    <source>
        <dbReference type="ARBA" id="ARBA00022603"/>
    </source>
</evidence>
<dbReference type="InterPro" id="IPR007848">
    <property type="entry name" value="Small_mtfrase_dom"/>
</dbReference>
<reference evidence="5 6" key="1">
    <citation type="journal article" date="2012" name="J. Bacteriol.">
        <title>Draft genome sequence of Methanobacterium formicicum DSM 3637, an archaebacterium isolated from the methane producer amoeba Pelomyxa palustris.</title>
        <authorList>
            <person name="Gutierrez G."/>
        </authorList>
    </citation>
    <scope>NUCLEOTIDE SEQUENCE [LARGE SCALE GENOMIC DNA]</scope>
    <source>
        <strain evidence="6">DSM 3637 / PP1</strain>
    </source>
</reference>
<dbReference type="PATRIC" id="fig|1204725.3.peg.192"/>
<keyword evidence="2" id="KW-0808">Transferase</keyword>
<dbReference type="SUPFAM" id="SSF53335">
    <property type="entry name" value="S-adenosyl-L-methionine-dependent methyltransferases"/>
    <property type="match status" value="1"/>
</dbReference>
<protein>
    <submittedName>
        <fullName evidence="5">Methylase</fullName>
    </submittedName>
</protein>
<dbReference type="AlphaFoldDB" id="K2R2R0"/>
<dbReference type="PANTHER" id="PTHR45875:SF1">
    <property type="entry name" value="METHYLTRANSFERASE N6AMT1"/>
    <property type="match status" value="1"/>
</dbReference>
<keyword evidence="1 5" id="KW-0489">Methyltransferase</keyword>
<dbReference type="NCBIfam" id="NF011529">
    <property type="entry name" value="PRK14968.1-3"/>
    <property type="match status" value="1"/>
</dbReference>